<dbReference type="Gene3D" id="1.10.260.40">
    <property type="entry name" value="lambda repressor-like DNA-binding domains"/>
    <property type="match status" value="1"/>
</dbReference>
<dbReference type="SUPFAM" id="SSF47413">
    <property type="entry name" value="lambda repressor-like DNA-binding domains"/>
    <property type="match status" value="1"/>
</dbReference>
<dbReference type="GO" id="GO:0005829">
    <property type="term" value="C:cytosol"/>
    <property type="evidence" value="ECO:0007669"/>
    <property type="project" value="TreeGrafter"/>
</dbReference>
<sequence length="218" mass="24060">MAIAAHFDEQRSGASRRGEPRRTLRLQAGGERSDGADASVTIHNASRTGLLIESETALEIGEVIAVALPEGVPVQAEIVWESDQFYGCRFKEPISEAALSAAQLRSEPDRAEDEAPESVGESFGARLKRLRLENRLTMEQVAKELEVTKATIWSWEHGRARPRGRRIGQLAELFDAPLEKLSAEKDRSGLPDILARSREEIAEAFGTSADKVRIMIEL</sequence>
<dbReference type="SMART" id="SM00530">
    <property type="entry name" value="HTH_XRE"/>
    <property type="match status" value="1"/>
</dbReference>
<comment type="caution">
    <text evidence="4">The sequence shown here is derived from an EMBL/GenBank/DDBJ whole genome shotgun (WGS) entry which is preliminary data.</text>
</comment>
<dbReference type="InterPro" id="IPR001387">
    <property type="entry name" value="Cro/C1-type_HTH"/>
</dbReference>
<dbReference type="Pfam" id="PF13560">
    <property type="entry name" value="HTH_31"/>
    <property type="match status" value="1"/>
</dbReference>
<dbReference type="RefSeq" id="WP_160731394.1">
    <property type="nucleotide sequence ID" value="NZ_WTYP01000002.1"/>
</dbReference>
<dbReference type="SUPFAM" id="SSF141371">
    <property type="entry name" value="PilZ domain-like"/>
    <property type="match status" value="1"/>
</dbReference>
<evidence type="ECO:0000259" key="3">
    <source>
        <dbReference type="PROSITE" id="PS50943"/>
    </source>
</evidence>
<keyword evidence="5" id="KW-1185">Reference proteome</keyword>
<dbReference type="PROSITE" id="PS50943">
    <property type="entry name" value="HTH_CROC1"/>
    <property type="match status" value="1"/>
</dbReference>
<name>A0A6I4V1Z6_9SPHN</name>
<dbReference type="EMBL" id="WTYP01000002">
    <property type="protein sequence ID" value="MXP48187.1"/>
    <property type="molecule type" value="Genomic_DNA"/>
</dbReference>
<dbReference type="InterPro" id="IPR009875">
    <property type="entry name" value="PilZ_domain"/>
</dbReference>
<dbReference type="GO" id="GO:0035438">
    <property type="term" value="F:cyclic-di-GMP binding"/>
    <property type="evidence" value="ECO:0007669"/>
    <property type="project" value="InterPro"/>
</dbReference>
<dbReference type="AlphaFoldDB" id="A0A6I4V1Z6"/>
<dbReference type="GO" id="GO:0003677">
    <property type="term" value="F:DNA binding"/>
    <property type="evidence" value="ECO:0007669"/>
    <property type="project" value="UniProtKB-KW"/>
</dbReference>
<feature type="region of interest" description="Disordered" evidence="2">
    <location>
        <begin position="1"/>
        <end position="22"/>
    </location>
</feature>
<dbReference type="PANTHER" id="PTHR46797:SF1">
    <property type="entry name" value="METHYLPHOSPHONATE SYNTHASE"/>
    <property type="match status" value="1"/>
</dbReference>
<evidence type="ECO:0000313" key="5">
    <source>
        <dbReference type="Proteomes" id="UP000471435"/>
    </source>
</evidence>
<organism evidence="4 5">
    <name type="scientific">Pontixanthobacter luteolus</name>
    <dbReference type="NCBI Taxonomy" id="295089"/>
    <lineage>
        <taxon>Bacteria</taxon>
        <taxon>Pseudomonadati</taxon>
        <taxon>Pseudomonadota</taxon>
        <taxon>Alphaproteobacteria</taxon>
        <taxon>Sphingomonadales</taxon>
        <taxon>Erythrobacteraceae</taxon>
        <taxon>Pontixanthobacter</taxon>
    </lineage>
</organism>
<accession>A0A6I4V1Z6</accession>
<dbReference type="InterPro" id="IPR050807">
    <property type="entry name" value="TransReg_Diox_bact_type"/>
</dbReference>
<dbReference type="Pfam" id="PF07238">
    <property type="entry name" value="PilZ"/>
    <property type="match status" value="1"/>
</dbReference>
<reference evidence="4 5" key="1">
    <citation type="submission" date="2019-12" db="EMBL/GenBank/DDBJ databases">
        <title>Genomic-based taxomic classification of the family Erythrobacteraceae.</title>
        <authorList>
            <person name="Xu L."/>
        </authorList>
    </citation>
    <scope>NUCLEOTIDE SEQUENCE [LARGE SCALE GENOMIC DNA]</scope>
    <source>
        <strain evidence="4 5">SW-109</strain>
    </source>
</reference>
<feature type="domain" description="HTH cro/C1-type" evidence="3">
    <location>
        <begin position="127"/>
        <end position="181"/>
    </location>
</feature>
<dbReference type="Proteomes" id="UP000471435">
    <property type="component" value="Unassembled WGS sequence"/>
</dbReference>
<evidence type="ECO:0000256" key="1">
    <source>
        <dbReference type="ARBA" id="ARBA00023125"/>
    </source>
</evidence>
<dbReference type="InterPro" id="IPR010982">
    <property type="entry name" value="Lambda_DNA-bd_dom_sf"/>
</dbReference>
<gene>
    <name evidence="4" type="ORF">GRI43_12390</name>
</gene>
<evidence type="ECO:0000256" key="2">
    <source>
        <dbReference type="SAM" id="MobiDB-lite"/>
    </source>
</evidence>
<dbReference type="OrthoDB" id="9795572at2"/>
<protein>
    <submittedName>
        <fullName evidence="4">Helix-turn-helix domain-containing protein</fullName>
    </submittedName>
</protein>
<keyword evidence="1" id="KW-0238">DNA-binding</keyword>
<dbReference type="GO" id="GO:0003700">
    <property type="term" value="F:DNA-binding transcription factor activity"/>
    <property type="evidence" value="ECO:0007669"/>
    <property type="project" value="TreeGrafter"/>
</dbReference>
<dbReference type="CDD" id="cd00093">
    <property type="entry name" value="HTH_XRE"/>
    <property type="match status" value="1"/>
</dbReference>
<proteinExistence type="predicted"/>
<dbReference type="PANTHER" id="PTHR46797">
    <property type="entry name" value="HTH-TYPE TRANSCRIPTIONAL REGULATOR"/>
    <property type="match status" value="1"/>
</dbReference>
<evidence type="ECO:0000313" key="4">
    <source>
        <dbReference type="EMBL" id="MXP48187.1"/>
    </source>
</evidence>